<comment type="caution">
    <text evidence="3">The sequence shown here is derived from an EMBL/GenBank/DDBJ whole genome shotgun (WGS) entry which is preliminary data.</text>
</comment>
<dbReference type="GO" id="GO:0052621">
    <property type="term" value="F:diguanylate cyclase activity"/>
    <property type="evidence" value="ECO:0007669"/>
    <property type="project" value="TreeGrafter"/>
</dbReference>
<gene>
    <name evidence="3" type="ORF">DW839_04365</name>
    <name evidence="2" type="ORF">DWW02_06490</name>
</gene>
<dbReference type="InterPro" id="IPR029787">
    <property type="entry name" value="Nucleotide_cyclase"/>
</dbReference>
<dbReference type="KEGG" id="cbol:CGC65_17475"/>
<name>A0A414AZQ1_9FIRM</name>
<dbReference type="Gene3D" id="3.10.450.50">
    <property type="match status" value="1"/>
</dbReference>
<dbReference type="PROSITE" id="PS50887">
    <property type="entry name" value="GGDEF"/>
    <property type="match status" value="1"/>
</dbReference>
<evidence type="ECO:0000259" key="1">
    <source>
        <dbReference type="PROSITE" id="PS50887"/>
    </source>
</evidence>
<dbReference type="SUPFAM" id="SSF55073">
    <property type="entry name" value="Nucleotide cyclase"/>
    <property type="match status" value="1"/>
</dbReference>
<dbReference type="Proteomes" id="UP000283975">
    <property type="component" value="Unassembled WGS sequence"/>
</dbReference>
<dbReference type="NCBIfam" id="TIGR00254">
    <property type="entry name" value="GGDEF"/>
    <property type="match status" value="1"/>
</dbReference>
<dbReference type="SUPFAM" id="SSF54427">
    <property type="entry name" value="NTF2-like"/>
    <property type="match status" value="1"/>
</dbReference>
<dbReference type="InterPro" id="IPR037401">
    <property type="entry name" value="SnoaL-like"/>
</dbReference>
<dbReference type="InterPro" id="IPR043128">
    <property type="entry name" value="Rev_trsase/Diguanyl_cyclase"/>
</dbReference>
<dbReference type="InterPro" id="IPR050469">
    <property type="entry name" value="Diguanylate_Cyclase"/>
</dbReference>
<reference evidence="4 5" key="1">
    <citation type="submission" date="2018-08" db="EMBL/GenBank/DDBJ databases">
        <title>A genome reference for cultivated species of the human gut microbiota.</title>
        <authorList>
            <person name="Zou Y."/>
            <person name="Xue W."/>
            <person name="Luo G."/>
        </authorList>
    </citation>
    <scope>NUCLEOTIDE SEQUENCE [LARGE SCALE GENOMIC DNA]</scope>
    <source>
        <strain evidence="2 5">AF14-18</strain>
        <strain evidence="3 4">AM35-14</strain>
    </source>
</reference>
<dbReference type="GO" id="GO:1902201">
    <property type="term" value="P:negative regulation of bacterial-type flagellum-dependent cell motility"/>
    <property type="evidence" value="ECO:0007669"/>
    <property type="project" value="TreeGrafter"/>
</dbReference>
<dbReference type="Gene3D" id="3.30.70.270">
    <property type="match status" value="1"/>
</dbReference>
<dbReference type="Proteomes" id="UP000284543">
    <property type="component" value="Unassembled WGS sequence"/>
</dbReference>
<dbReference type="RefSeq" id="WP_002564670.1">
    <property type="nucleotide sequence ID" value="NZ_CABKUK010000001.1"/>
</dbReference>
<dbReference type="PANTHER" id="PTHR45138">
    <property type="entry name" value="REGULATORY COMPONENTS OF SENSORY TRANSDUCTION SYSTEM"/>
    <property type="match status" value="1"/>
</dbReference>
<dbReference type="InterPro" id="IPR032710">
    <property type="entry name" value="NTF2-like_dom_sf"/>
</dbReference>
<sequence>MGENISANDFCRYIWKSYLEDRRYDLVNEFVSDKISVIGTGAHEIERNLHEFIAKFTEESHEWTGHFVIRDQWYQTTELSDSHSLVMGELVVREDSEEGILYDMCFRFTVVLEKSENGWKVVHIHQSVADPNQMSDEFFPHHMVEKTHTQIVYNLRHDSLTGLLNRLYFKETCERFQADGDNGAFLMMDIDWFKKINDQYGHPIGDKTLISFSESLKSVISPASLAARMGGDEFTLYLSGIRQRGEVEDFFLSLMTDWEERQKALHIHDQVSISAGVAFTSNADTSYEALLAQADQALYLAKKKKNNELIHWEFSGSHA</sequence>
<dbReference type="GO" id="GO:0005886">
    <property type="term" value="C:plasma membrane"/>
    <property type="evidence" value="ECO:0007669"/>
    <property type="project" value="TreeGrafter"/>
</dbReference>
<dbReference type="EMBL" id="QRZM01000002">
    <property type="protein sequence ID" value="RGV77328.1"/>
    <property type="molecule type" value="Genomic_DNA"/>
</dbReference>
<dbReference type="EMBL" id="QSHZ01000003">
    <property type="protein sequence ID" value="RHC58003.1"/>
    <property type="molecule type" value="Genomic_DNA"/>
</dbReference>
<protein>
    <submittedName>
        <fullName evidence="3">Diguanylate cyclase</fullName>
    </submittedName>
</protein>
<dbReference type="GO" id="GO:0043709">
    <property type="term" value="P:cell adhesion involved in single-species biofilm formation"/>
    <property type="evidence" value="ECO:0007669"/>
    <property type="project" value="TreeGrafter"/>
</dbReference>
<dbReference type="PANTHER" id="PTHR45138:SF9">
    <property type="entry name" value="DIGUANYLATE CYCLASE DGCM-RELATED"/>
    <property type="match status" value="1"/>
</dbReference>
<proteinExistence type="predicted"/>
<evidence type="ECO:0000313" key="2">
    <source>
        <dbReference type="EMBL" id="RGV77328.1"/>
    </source>
</evidence>
<dbReference type="InterPro" id="IPR000160">
    <property type="entry name" value="GGDEF_dom"/>
</dbReference>
<dbReference type="Pfam" id="PF00990">
    <property type="entry name" value="GGDEF"/>
    <property type="match status" value="1"/>
</dbReference>
<feature type="domain" description="GGDEF" evidence="1">
    <location>
        <begin position="181"/>
        <end position="314"/>
    </location>
</feature>
<dbReference type="AlphaFoldDB" id="A0A414AZQ1"/>
<accession>A0A414AZQ1</accession>
<dbReference type="CDD" id="cd01949">
    <property type="entry name" value="GGDEF"/>
    <property type="match status" value="1"/>
</dbReference>
<evidence type="ECO:0000313" key="5">
    <source>
        <dbReference type="Proteomes" id="UP000284543"/>
    </source>
</evidence>
<dbReference type="SMART" id="SM00267">
    <property type="entry name" value="GGDEF"/>
    <property type="match status" value="1"/>
</dbReference>
<evidence type="ECO:0000313" key="4">
    <source>
        <dbReference type="Proteomes" id="UP000283975"/>
    </source>
</evidence>
<organism evidence="3 4">
    <name type="scientific">Enterocloster bolteae</name>
    <dbReference type="NCBI Taxonomy" id="208479"/>
    <lineage>
        <taxon>Bacteria</taxon>
        <taxon>Bacillati</taxon>
        <taxon>Bacillota</taxon>
        <taxon>Clostridia</taxon>
        <taxon>Lachnospirales</taxon>
        <taxon>Lachnospiraceae</taxon>
        <taxon>Enterocloster</taxon>
    </lineage>
</organism>
<dbReference type="Pfam" id="PF13474">
    <property type="entry name" value="SnoaL_3"/>
    <property type="match status" value="1"/>
</dbReference>
<evidence type="ECO:0000313" key="3">
    <source>
        <dbReference type="EMBL" id="RHC58003.1"/>
    </source>
</evidence>